<feature type="transmembrane region" description="Helical" evidence="1">
    <location>
        <begin position="6"/>
        <end position="25"/>
    </location>
</feature>
<evidence type="ECO:0008006" key="4">
    <source>
        <dbReference type="Google" id="ProtNLM"/>
    </source>
</evidence>
<dbReference type="Proteomes" id="UP000178170">
    <property type="component" value="Unassembled WGS sequence"/>
</dbReference>
<evidence type="ECO:0000313" key="2">
    <source>
        <dbReference type="EMBL" id="OHA65072.1"/>
    </source>
</evidence>
<name>A0A1G2QYK8_9BACT</name>
<keyword evidence="1" id="KW-0472">Membrane</keyword>
<keyword evidence="1" id="KW-1133">Transmembrane helix</keyword>
<proteinExistence type="predicted"/>
<dbReference type="Gene3D" id="2.60.120.1140">
    <property type="entry name" value="Protein of unknown function DUF192"/>
    <property type="match status" value="1"/>
</dbReference>
<keyword evidence="1" id="KW-0812">Transmembrane</keyword>
<dbReference type="PANTHER" id="PTHR37953">
    <property type="entry name" value="UPF0127 PROTEIN MJ1496"/>
    <property type="match status" value="1"/>
</dbReference>
<evidence type="ECO:0000313" key="3">
    <source>
        <dbReference type="Proteomes" id="UP000178170"/>
    </source>
</evidence>
<dbReference type="InterPro" id="IPR003795">
    <property type="entry name" value="DUF192"/>
</dbReference>
<evidence type="ECO:0000256" key="1">
    <source>
        <dbReference type="SAM" id="Phobius"/>
    </source>
</evidence>
<dbReference type="InterPro" id="IPR038695">
    <property type="entry name" value="Saro_0823-like_sf"/>
</dbReference>
<protein>
    <recommendedName>
        <fullName evidence="4">DUF192 domain-containing protein</fullName>
    </recommendedName>
</protein>
<sequence length="158" mass="17070">MRRANVFIVSAVSAAVISLGLFYVLSSNGSSSGVEQNIPQTTIQIGDAVLFVEVLDTQEQRQEGLSGRAELATGAGALFIHEEPGMHGYWMKDMLFPIDLIWISGDLRVVEVAHNISPDTYPASFRPSSDALYVLETNAGWASAHNVTKGSEVVIHIP</sequence>
<gene>
    <name evidence="2" type="ORF">A2843_00870</name>
</gene>
<dbReference type="AlphaFoldDB" id="A0A1G2QYK8"/>
<dbReference type="EMBL" id="MHTS01000001">
    <property type="protein sequence ID" value="OHA65072.1"/>
    <property type="molecule type" value="Genomic_DNA"/>
</dbReference>
<dbReference type="Pfam" id="PF02643">
    <property type="entry name" value="DUF192"/>
    <property type="match status" value="1"/>
</dbReference>
<organism evidence="2 3">
    <name type="scientific">Candidatus Wildermuthbacteria bacterium RIFCSPHIGHO2_01_FULL_48_27b</name>
    <dbReference type="NCBI Taxonomy" id="1802447"/>
    <lineage>
        <taxon>Bacteria</taxon>
        <taxon>Candidatus Wildermuthiibacteriota</taxon>
    </lineage>
</organism>
<dbReference type="PANTHER" id="PTHR37953:SF1">
    <property type="entry name" value="UPF0127 PROTEIN MJ1496"/>
    <property type="match status" value="1"/>
</dbReference>
<accession>A0A1G2QYK8</accession>
<comment type="caution">
    <text evidence="2">The sequence shown here is derived from an EMBL/GenBank/DDBJ whole genome shotgun (WGS) entry which is preliminary data.</text>
</comment>
<reference evidence="2 3" key="1">
    <citation type="journal article" date="2016" name="Nat. Commun.">
        <title>Thousands of microbial genomes shed light on interconnected biogeochemical processes in an aquifer system.</title>
        <authorList>
            <person name="Anantharaman K."/>
            <person name="Brown C.T."/>
            <person name="Hug L.A."/>
            <person name="Sharon I."/>
            <person name="Castelle C.J."/>
            <person name="Probst A.J."/>
            <person name="Thomas B.C."/>
            <person name="Singh A."/>
            <person name="Wilkins M.J."/>
            <person name="Karaoz U."/>
            <person name="Brodie E.L."/>
            <person name="Williams K.H."/>
            <person name="Hubbard S.S."/>
            <person name="Banfield J.F."/>
        </authorList>
    </citation>
    <scope>NUCLEOTIDE SEQUENCE [LARGE SCALE GENOMIC DNA]</scope>
</reference>